<evidence type="ECO:0000313" key="3">
    <source>
        <dbReference type="Proteomes" id="UP000054995"/>
    </source>
</evidence>
<feature type="region of interest" description="Disordered" evidence="1">
    <location>
        <begin position="50"/>
        <end position="74"/>
    </location>
</feature>
<dbReference type="Proteomes" id="UP000054995">
    <property type="component" value="Unassembled WGS sequence"/>
</dbReference>
<comment type="caution">
    <text evidence="2">The sequence shown here is derived from an EMBL/GenBank/DDBJ whole genome shotgun (WGS) entry which is preliminary data.</text>
</comment>
<protein>
    <submittedName>
        <fullName evidence="2">Uncharacterized protein</fullName>
    </submittedName>
</protein>
<sequence length="74" mass="8775">MAKDCSYEELITLGGTRTRSLRFRRPTPSPLGHKGLLRFAHHLLDKYNKQHRITSRQLKNENELRKRDEQKDTS</sequence>
<reference evidence="2 3" key="1">
    <citation type="submission" date="2015-01" db="EMBL/GenBank/DDBJ databases">
        <title>Evolution of Trichinella species and genotypes.</title>
        <authorList>
            <person name="Korhonen P.K."/>
            <person name="Edoardo P."/>
            <person name="Giuseppe L.R."/>
            <person name="Gasser R.B."/>
        </authorList>
    </citation>
    <scope>NUCLEOTIDE SEQUENCE [LARGE SCALE GENOMIC DNA]</scope>
    <source>
        <strain evidence="2">ISS470</strain>
    </source>
</reference>
<dbReference type="OrthoDB" id="10298490at2759"/>
<dbReference type="AlphaFoldDB" id="A0A0V1G408"/>
<proteinExistence type="predicted"/>
<feature type="compositionally biased region" description="Basic and acidic residues" evidence="1">
    <location>
        <begin position="58"/>
        <end position="74"/>
    </location>
</feature>
<accession>A0A0V1G408</accession>
<dbReference type="EMBL" id="JYDT01000005">
    <property type="protein sequence ID" value="KRY92802.1"/>
    <property type="molecule type" value="Genomic_DNA"/>
</dbReference>
<organism evidence="2 3">
    <name type="scientific">Trichinella pseudospiralis</name>
    <name type="common">Parasitic roundworm</name>
    <dbReference type="NCBI Taxonomy" id="6337"/>
    <lineage>
        <taxon>Eukaryota</taxon>
        <taxon>Metazoa</taxon>
        <taxon>Ecdysozoa</taxon>
        <taxon>Nematoda</taxon>
        <taxon>Enoplea</taxon>
        <taxon>Dorylaimia</taxon>
        <taxon>Trichinellida</taxon>
        <taxon>Trichinellidae</taxon>
        <taxon>Trichinella</taxon>
    </lineage>
</organism>
<keyword evidence="3" id="KW-1185">Reference proteome</keyword>
<evidence type="ECO:0000313" key="2">
    <source>
        <dbReference type="EMBL" id="KRY92802.1"/>
    </source>
</evidence>
<gene>
    <name evidence="2" type="ORF">T4D_3233</name>
</gene>
<name>A0A0V1G408_TRIPS</name>
<evidence type="ECO:0000256" key="1">
    <source>
        <dbReference type="SAM" id="MobiDB-lite"/>
    </source>
</evidence>